<sequence>MKTQVLVFFTALLLSINAFAISLQDAKNQGMVGEQQNGYLGVVKASPEANKLINRVNAERRSSYQKIAKKNAITLNEVANLAAKKAISATKKGQFVKNKQGKWVRK</sequence>
<keyword evidence="3" id="KW-1185">Reference proteome</keyword>
<protein>
    <submittedName>
        <fullName evidence="2">YdbL family protein</fullName>
    </submittedName>
</protein>
<comment type="caution">
    <text evidence="2">The sequence shown here is derived from an EMBL/GenBank/DDBJ whole genome shotgun (WGS) entry which is preliminary data.</text>
</comment>
<keyword evidence="1" id="KW-0732">Signal</keyword>
<dbReference type="EMBL" id="JAKIKS010000003">
    <property type="protein sequence ID" value="MCL1123245.1"/>
    <property type="molecule type" value="Genomic_DNA"/>
</dbReference>
<reference evidence="2 3" key="1">
    <citation type="submission" date="2022-01" db="EMBL/GenBank/DDBJ databases">
        <title>Whole genome-based taxonomy of the Shewanellaceae.</title>
        <authorList>
            <person name="Martin-Rodriguez A.J."/>
        </authorList>
    </citation>
    <scope>NUCLEOTIDE SEQUENCE [LARGE SCALE GENOMIC DNA]</scope>
    <source>
        <strain evidence="2 3">DSM 17177</strain>
    </source>
</reference>
<evidence type="ECO:0000313" key="3">
    <source>
        <dbReference type="Proteomes" id="UP001203423"/>
    </source>
</evidence>
<proteinExistence type="predicted"/>
<feature type="chain" id="PRO_5045208118" evidence="1">
    <location>
        <begin position="21"/>
        <end position="106"/>
    </location>
</feature>
<dbReference type="Pfam" id="PF07027">
    <property type="entry name" value="DUF1318"/>
    <property type="match status" value="1"/>
</dbReference>
<organism evidence="2 3">
    <name type="scientific">Shewanella surugensis</name>
    <dbReference type="NCBI Taxonomy" id="212020"/>
    <lineage>
        <taxon>Bacteria</taxon>
        <taxon>Pseudomonadati</taxon>
        <taxon>Pseudomonadota</taxon>
        <taxon>Gammaproteobacteria</taxon>
        <taxon>Alteromonadales</taxon>
        <taxon>Shewanellaceae</taxon>
        <taxon>Shewanella</taxon>
    </lineage>
</organism>
<accession>A0ABT0L6F2</accession>
<dbReference type="RefSeq" id="WP_248938531.1">
    <property type="nucleotide sequence ID" value="NZ_JAKIKS010000003.1"/>
</dbReference>
<gene>
    <name evidence="2" type="ORF">L2764_01795</name>
</gene>
<name>A0ABT0L6F2_9GAMM</name>
<feature type="signal peptide" evidence="1">
    <location>
        <begin position="1"/>
        <end position="20"/>
    </location>
</feature>
<evidence type="ECO:0000256" key="1">
    <source>
        <dbReference type="SAM" id="SignalP"/>
    </source>
</evidence>
<dbReference type="InterPro" id="IPR008309">
    <property type="entry name" value="YdbL"/>
</dbReference>
<dbReference type="PIRSF" id="PIRSF025560">
    <property type="entry name" value="UCP025560"/>
    <property type="match status" value="1"/>
</dbReference>
<evidence type="ECO:0000313" key="2">
    <source>
        <dbReference type="EMBL" id="MCL1123245.1"/>
    </source>
</evidence>
<dbReference type="Proteomes" id="UP001203423">
    <property type="component" value="Unassembled WGS sequence"/>
</dbReference>